<evidence type="ECO:0000313" key="3">
    <source>
        <dbReference type="Proteomes" id="UP000217790"/>
    </source>
</evidence>
<organism evidence="2 3">
    <name type="scientific">Armillaria gallica</name>
    <name type="common">Bulbous honey fungus</name>
    <name type="synonym">Armillaria bulbosa</name>
    <dbReference type="NCBI Taxonomy" id="47427"/>
    <lineage>
        <taxon>Eukaryota</taxon>
        <taxon>Fungi</taxon>
        <taxon>Dikarya</taxon>
        <taxon>Basidiomycota</taxon>
        <taxon>Agaricomycotina</taxon>
        <taxon>Agaricomycetes</taxon>
        <taxon>Agaricomycetidae</taxon>
        <taxon>Agaricales</taxon>
        <taxon>Marasmiineae</taxon>
        <taxon>Physalacriaceae</taxon>
        <taxon>Armillaria</taxon>
    </lineage>
</organism>
<gene>
    <name evidence="2" type="ORF">ARMGADRAFT_861123</name>
</gene>
<dbReference type="InParanoid" id="A0A2H3DBB8"/>
<dbReference type="PANTHER" id="PTHR35043:SF7">
    <property type="entry name" value="TRANSCRIPTION FACTOR DOMAIN-CONTAINING PROTEIN"/>
    <property type="match status" value="1"/>
</dbReference>
<feature type="signal peptide" evidence="1">
    <location>
        <begin position="1"/>
        <end position="24"/>
    </location>
</feature>
<sequence>RTLLSIVWSCLATIFACTWLSVHPNVPGRNITTNGAISCAIERVKIMATVILAPEVILAWAAEQFTVAWKLRHGEYFTSLGVACPAHNGDRQESYIHPAIIITAPHMFVQSHHLAAISAETIEDKNKGDALSKAFSILQISWFIVQCIARANQHLPITLLETTALAFAGISFTTYFLWWNTPLNI</sequence>
<dbReference type="EMBL" id="KZ293690">
    <property type="protein sequence ID" value="PBK85563.1"/>
    <property type="molecule type" value="Genomic_DNA"/>
</dbReference>
<keyword evidence="1" id="KW-0732">Signal</keyword>
<evidence type="ECO:0000256" key="1">
    <source>
        <dbReference type="SAM" id="SignalP"/>
    </source>
</evidence>
<dbReference type="AlphaFoldDB" id="A0A2H3DBB8"/>
<accession>A0A2H3DBB8</accession>
<feature type="non-terminal residue" evidence="2">
    <location>
        <position position="1"/>
    </location>
</feature>
<evidence type="ECO:0000313" key="2">
    <source>
        <dbReference type="EMBL" id="PBK85563.1"/>
    </source>
</evidence>
<protein>
    <submittedName>
        <fullName evidence="2">Uncharacterized protein</fullName>
    </submittedName>
</protein>
<dbReference type="Proteomes" id="UP000217790">
    <property type="component" value="Unassembled WGS sequence"/>
</dbReference>
<feature type="chain" id="PRO_5013823470" evidence="1">
    <location>
        <begin position="25"/>
        <end position="185"/>
    </location>
</feature>
<dbReference type="PANTHER" id="PTHR35043">
    <property type="entry name" value="TRANSCRIPTION FACTOR DOMAIN-CONTAINING PROTEIN"/>
    <property type="match status" value="1"/>
</dbReference>
<name>A0A2H3DBB8_ARMGA</name>
<keyword evidence="3" id="KW-1185">Reference proteome</keyword>
<reference evidence="3" key="1">
    <citation type="journal article" date="2017" name="Nat. Ecol. Evol.">
        <title>Genome expansion and lineage-specific genetic innovations in the forest pathogenic fungi Armillaria.</title>
        <authorList>
            <person name="Sipos G."/>
            <person name="Prasanna A.N."/>
            <person name="Walter M.C."/>
            <person name="O'Connor E."/>
            <person name="Balint B."/>
            <person name="Krizsan K."/>
            <person name="Kiss B."/>
            <person name="Hess J."/>
            <person name="Varga T."/>
            <person name="Slot J."/>
            <person name="Riley R."/>
            <person name="Boka B."/>
            <person name="Rigling D."/>
            <person name="Barry K."/>
            <person name="Lee J."/>
            <person name="Mihaltcheva S."/>
            <person name="LaButti K."/>
            <person name="Lipzen A."/>
            <person name="Waldron R."/>
            <person name="Moloney N.M."/>
            <person name="Sperisen C."/>
            <person name="Kredics L."/>
            <person name="Vagvoelgyi C."/>
            <person name="Patrignani A."/>
            <person name="Fitzpatrick D."/>
            <person name="Nagy I."/>
            <person name="Doyle S."/>
            <person name="Anderson J.B."/>
            <person name="Grigoriev I.V."/>
            <person name="Gueldener U."/>
            <person name="Muensterkoetter M."/>
            <person name="Nagy L.G."/>
        </authorList>
    </citation>
    <scope>NUCLEOTIDE SEQUENCE [LARGE SCALE GENOMIC DNA]</scope>
    <source>
        <strain evidence="3">Ar21-2</strain>
    </source>
</reference>
<feature type="non-terminal residue" evidence="2">
    <location>
        <position position="185"/>
    </location>
</feature>
<proteinExistence type="predicted"/>
<dbReference type="OrthoDB" id="9451547at2759"/>